<dbReference type="InterPro" id="IPR038731">
    <property type="entry name" value="RgtA/B/C-like"/>
</dbReference>
<protein>
    <submittedName>
        <fullName evidence="10">Glycosyltransferase family 39 protein</fullName>
    </submittedName>
</protein>
<feature type="transmembrane region" description="Helical" evidence="8">
    <location>
        <begin position="214"/>
        <end position="234"/>
    </location>
</feature>
<evidence type="ECO:0000256" key="1">
    <source>
        <dbReference type="ARBA" id="ARBA00004651"/>
    </source>
</evidence>
<feature type="transmembrane region" description="Helical" evidence="8">
    <location>
        <begin position="89"/>
        <end position="110"/>
    </location>
</feature>
<dbReference type="Proteomes" id="UP001501116">
    <property type="component" value="Unassembled WGS sequence"/>
</dbReference>
<sequence>MVGMVTTGDTLTTPGPATRTAFARLPVFLVAGVTGALLLIASRNYGYFFDEAYFVVAGRDHLALGYFDQPPLVPFLAGTMDHLFPGSLLALRLPATLAAVGAIVLTALIARELGGRRFAQTAAALAYALAGTTTAGHYLATYTVDPVFWALIIFLLVRWTRERRDGAANDWLLFWAGVVTAFSLETKFLVAALWIAVAVSSLAFGPRELVRRPLLWLGALVSVVATLPTLWWQAGNDWPYLKMSDVVAKEFPGAGQFLWDALSGAGWFLGAPLALFGLARLLGVRSQAHWRYLGVVVIGLVIAFLIGSGRAYYVYALYALPLAAGAVGLQEIRWPVALKWAGGALAAVSIAKSLIAIPIYPASVAGKLPESLPLVPATAAAVLKGDTSLDQVSQVMGELYQSLPPEQRAHTAIMTDSYVFAASIDLRHEERGLPRAYSGHRAYYYFGHPPESADSVLYFGSENPKMATAFAGREPIAPGFATLYTGRLKPWDQTWPKLRIQ</sequence>
<comment type="caution">
    <text evidence="10">The sequence shown here is derived from an EMBL/GenBank/DDBJ whole genome shotgun (WGS) entry which is preliminary data.</text>
</comment>
<keyword evidence="7 8" id="KW-0472">Membrane</keyword>
<comment type="subcellular location">
    <subcellularLocation>
        <location evidence="1">Cell membrane</location>
        <topology evidence="1">Multi-pass membrane protein</topology>
    </subcellularLocation>
</comment>
<reference evidence="10 11" key="1">
    <citation type="journal article" date="2019" name="Int. J. Syst. Evol. Microbiol.">
        <title>The Global Catalogue of Microorganisms (GCM) 10K type strain sequencing project: providing services to taxonomists for standard genome sequencing and annotation.</title>
        <authorList>
            <consortium name="The Broad Institute Genomics Platform"/>
            <consortium name="The Broad Institute Genome Sequencing Center for Infectious Disease"/>
            <person name="Wu L."/>
            <person name="Ma J."/>
        </authorList>
    </citation>
    <scope>NUCLEOTIDE SEQUENCE [LARGE SCALE GENOMIC DNA]</scope>
    <source>
        <strain evidence="10 11">JCM 14545</strain>
    </source>
</reference>
<feature type="transmembrane region" description="Helical" evidence="8">
    <location>
        <begin position="146"/>
        <end position="161"/>
    </location>
</feature>
<dbReference type="EMBL" id="BAAANN010000078">
    <property type="protein sequence ID" value="GAA1994234.1"/>
    <property type="molecule type" value="Genomic_DNA"/>
</dbReference>
<evidence type="ECO:0000256" key="7">
    <source>
        <dbReference type="ARBA" id="ARBA00023136"/>
    </source>
</evidence>
<dbReference type="PANTHER" id="PTHR33908:SF11">
    <property type="entry name" value="MEMBRANE PROTEIN"/>
    <property type="match status" value="1"/>
</dbReference>
<organism evidence="10 11">
    <name type="scientific">Amycolatopsis minnesotensis</name>
    <dbReference type="NCBI Taxonomy" id="337894"/>
    <lineage>
        <taxon>Bacteria</taxon>
        <taxon>Bacillati</taxon>
        <taxon>Actinomycetota</taxon>
        <taxon>Actinomycetes</taxon>
        <taxon>Pseudonocardiales</taxon>
        <taxon>Pseudonocardiaceae</taxon>
        <taxon>Amycolatopsis</taxon>
    </lineage>
</organism>
<keyword evidence="2" id="KW-1003">Cell membrane</keyword>
<feature type="transmembrane region" description="Helical" evidence="8">
    <location>
        <begin position="254"/>
        <end position="278"/>
    </location>
</feature>
<feature type="transmembrane region" description="Helical" evidence="8">
    <location>
        <begin position="290"/>
        <end position="306"/>
    </location>
</feature>
<evidence type="ECO:0000256" key="6">
    <source>
        <dbReference type="ARBA" id="ARBA00022989"/>
    </source>
</evidence>
<evidence type="ECO:0000256" key="4">
    <source>
        <dbReference type="ARBA" id="ARBA00022679"/>
    </source>
</evidence>
<dbReference type="PANTHER" id="PTHR33908">
    <property type="entry name" value="MANNOSYLTRANSFERASE YKCB-RELATED"/>
    <property type="match status" value="1"/>
</dbReference>
<evidence type="ECO:0000256" key="5">
    <source>
        <dbReference type="ARBA" id="ARBA00022692"/>
    </source>
</evidence>
<dbReference type="Pfam" id="PF13231">
    <property type="entry name" value="PMT_2"/>
    <property type="match status" value="1"/>
</dbReference>
<evidence type="ECO:0000313" key="10">
    <source>
        <dbReference type="EMBL" id="GAA1994234.1"/>
    </source>
</evidence>
<proteinExistence type="predicted"/>
<dbReference type="InterPro" id="IPR050297">
    <property type="entry name" value="LipidA_mod_glycosyltrf_83"/>
</dbReference>
<keyword evidence="6 8" id="KW-1133">Transmembrane helix</keyword>
<name>A0ABN2SY38_9PSEU</name>
<keyword evidence="4" id="KW-0808">Transferase</keyword>
<evidence type="ECO:0000259" key="9">
    <source>
        <dbReference type="Pfam" id="PF13231"/>
    </source>
</evidence>
<evidence type="ECO:0000256" key="3">
    <source>
        <dbReference type="ARBA" id="ARBA00022676"/>
    </source>
</evidence>
<evidence type="ECO:0000256" key="8">
    <source>
        <dbReference type="SAM" id="Phobius"/>
    </source>
</evidence>
<feature type="domain" description="Glycosyltransferase RgtA/B/C/D-like" evidence="9">
    <location>
        <begin position="68"/>
        <end position="232"/>
    </location>
</feature>
<keyword evidence="3" id="KW-0328">Glycosyltransferase</keyword>
<feature type="transmembrane region" description="Helical" evidence="8">
    <location>
        <begin position="168"/>
        <end position="184"/>
    </location>
</feature>
<feature type="transmembrane region" description="Helical" evidence="8">
    <location>
        <begin position="21"/>
        <end position="41"/>
    </location>
</feature>
<keyword evidence="11" id="KW-1185">Reference proteome</keyword>
<keyword evidence="5 8" id="KW-0812">Transmembrane</keyword>
<evidence type="ECO:0000313" key="11">
    <source>
        <dbReference type="Proteomes" id="UP001501116"/>
    </source>
</evidence>
<evidence type="ECO:0000256" key="2">
    <source>
        <dbReference type="ARBA" id="ARBA00022475"/>
    </source>
</evidence>
<accession>A0ABN2SY38</accession>
<gene>
    <name evidence="10" type="ORF">GCM10009754_87000</name>
</gene>